<evidence type="ECO:0000313" key="3">
    <source>
        <dbReference type="EMBL" id="GFO04956.1"/>
    </source>
</evidence>
<proteinExistence type="predicted"/>
<evidence type="ECO:0000256" key="2">
    <source>
        <dbReference type="SAM" id="Phobius"/>
    </source>
</evidence>
<sequence length="353" mass="39208">MKETKIVLKQGVLNSQCPLNPDQIEQGQSAGSKHSSHMETDPRWKKSQNPLMMKLLIIILIVITLAFAILVMASQKTDLEAVLRKAAIIEVESTEIIQTLISCIVWVERCDKPNYSHPVANATPNLAHFARLVSPALRASGPIFSLIYTKTDTPVAAPVGHFLAEFQQSLPQKNQSLDPSDEAAAVSTSPSYPYLKADRVAHLLLNVKETIRKKSNVWWTEPVSGYICFVGSGLRYNDGRLQVLQASEFYAYSEISFSALDNTIPHNLTSIFVYASMQRSYIDSSGNNIVLPPNVQKLTLKKGQEKSLRFSEAIRMEKSEWIGMYISHPSLLKGVPNGNSFGLLRVGTTNKTF</sequence>
<dbReference type="Gene3D" id="2.60.120.40">
    <property type="match status" value="1"/>
</dbReference>
<dbReference type="AlphaFoldDB" id="A0AAV4A9I7"/>
<dbReference type="SUPFAM" id="SSF49842">
    <property type="entry name" value="TNF-like"/>
    <property type="match status" value="1"/>
</dbReference>
<evidence type="ECO:0008006" key="5">
    <source>
        <dbReference type="Google" id="ProtNLM"/>
    </source>
</evidence>
<keyword evidence="2" id="KW-1133">Transmembrane helix</keyword>
<comment type="caution">
    <text evidence="3">The sequence shown here is derived from an EMBL/GenBank/DDBJ whole genome shotgun (WGS) entry which is preliminary data.</text>
</comment>
<evidence type="ECO:0000313" key="4">
    <source>
        <dbReference type="Proteomes" id="UP000735302"/>
    </source>
</evidence>
<dbReference type="EMBL" id="BLXT01003745">
    <property type="protein sequence ID" value="GFO04956.1"/>
    <property type="molecule type" value="Genomic_DNA"/>
</dbReference>
<organism evidence="3 4">
    <name type="scientific">Plakobranchus ocellatus</name>
    <dbReference type="NCBI Taxonomy" id="259542"/>
    <lineage>
        <taxon>Eukaryota</taxon>
        <taxon>Metazoa</taxon>
        <taxon>Spiralia</taxon>
        <taxon>Lophotrochozoa</taxon>
        <taxon>Mollusca</taxon>
        <taxon>Gastropoda</taxon>
        <taxon>Heterobranchia</taxon>
        <taxon>Euthyneura</taxon>
        <taxon>Panpulmonata</taxon>
        <taxon>Sacoglossa</taxon>
        <taxon>Placobranchoidea</taxon>
        <taxon>Plakobranchidae</taxon>
        <taxon>Plakobranchus</taxon>
    </lineage>
</organism>
<feature type="transmembrane region" description="Helical" evidence="2">
    <location>
        <begin position="51"/>
        <end position="73"/>
    </location>
</feature>
<dbReference type="Proteomes" id="UP000735302">
    <property type="component" value="Unassembled WGS sequence"/>
</dbReference>
<evidence type="ECO:0000256" key="1">
    <source>
        <dbReference type="SAM" id="MobiDB-lite"/>
    </source>
</evidence>
<feature type="region of interest" description="Disordered" evidence="1">
    <location>
        <begin position="23"/>
        <end position="44"/>
    </location>
</feature>
<reference evidence="3 4" key="1">
    <citation type="journal article" date="2021" name="Elife">
        <title>Chloroplast acquisition without the gene transfer in kleptoplastic sea slugs, Plakobranchus ocellatus.</title>
        <authorList>
            <person name="Maeda T."/>
            <person name="Takahashi S."/>
            <person name="Yoshida T."/>
            <person name="Shimamura S."/>
            <person name="Takaki Y."/>
            <person name="Nagai Y."/>
            <person name="Toyoda A."/>
            <person name="Suzuki Y."/>
            <person name="Arimoto A."/>
            <person name="Ishii H."/>
            <person name="Satoh N."/>
            <person name="Nishiyama T."/>
            <person name="Hasebe M."/>
            <person name="Maruyama T."/>
            <person name="Minagawa J."/>
            <person name="Obokata J."/>
            <person name="Shigenobu S."/>
        </authorList>
    </citation>
    <scope>NUCLEOTIDE SEQUENCE [LARGE SCALE GENOMIC DNA]</scope>
</reference>
<keyword evidence="2" id="KW-0812">Transmembrane</keyword>
<protein>
    <recommendedName>
        <fullName evidence="5">TNF family profile domain-containing protein</fullName>
    </recommendedName>
</protein>
<name>A0AAV4A9I7_9GAST</name>
<accession>A0AAV4A9I7</accession>
<dbReference type="InterPro" id="IPR008983">
    <property type="entry name" value="Tumour_necrosis_fac-like_dom"/>
</dbReference>
<gene>
    <name evidence="3" type="ORF">PoB_003146100</name>
</gene>
<keyword evidence="2" id="KW-0472">Membrane</keyword>
<keyword evidence="4" id="KW-1185">Reference proteome</keyword>
<feature type="compositionally biased region" description="Polar residues" evidence="1">
    <location>
        <begin position="23"/>
        <end position="33"/>
    </location>
</feature>